<keyword evidence="1" id="KW-0378">Hydrolase</keyword>
<dbReference type="InterPro" id="IPR057670">
    <property type="entry name" value="SH3_retrovirus"/>
</dbReference>
<dbReference type="InterPro" id="IPR012337">
    <property type="entry name" value="RNaseH-like_sf"/>
</dbReference>
<feature type="region of interest" description="Disordered" evidence="2">
    <location>
        <begin position="249"/>
        <end position="280"/>
    </location>
</feature>
<evidence type="ECO:0000259" key="4">
    <source>
        <dbReference type="Pfam" id="PF25597"/>
    </source>
</evidence>
<evidence type="ECO:0000259" key="3">
    <source>
        <dbReference type="Pfam" id="PF22936"/>
    </source>
</evidence>
<accession>A0AAW2R047</accession>
<feature type="domain" description="Retrovirus-related Pol polyprotein from transposon TNT 1-94-like beta-barrel" evidence="3">
    <location>
        <begin position="15"/>
        <end position="81"/>
    </location>
</feature>
<protein>
    <recommendedName>
        <fullName evidence="6">GAG-pre-integrase domain-containing protein</fullName>
    </recommendedName>
</protein>
<dbReference type="Pfam" id="PF25597">
    <property type="entry name" value="SH3_retrovirus"/>
    <property type="match status" value="1"/>
</dbReference>
<gene>
    <name evidence="5" type="ORF">Sradi_3253900</name>
</gene>
<dbReference type="PANTHER" id="PTHR42648">
    <property type="entry name" value="TRANSPOSASE, PUTATIVE-RELATED"/>
    <property type="match status" value="1"/>
</dbReference>
<comment type="caution">
    <text evidence="5">The sequence shown here is derived from an EMBL/GenBank/DDBJ whole genome shotgun (WGS) entry which is preliminary data.</text>
</comment>
<evidence type="ECO:0008006" key="6">
    <source>
        <dbReference type="Google" id="ProtNLM"/>
    </source>
</evidence>
<dbReference type="GO" id="GO:0003676">
    <property type="term" value="F:nucleic acid binding"/>
    <property type="evidence" value="ECO:0007669"/>
    <property type="project" value="InterPro"/>
</dbReference>
<evidence type="ECO:0000256" key="1">
    <source>
        <dbReference type="ARBA" id="ARBA00022670"/>
    </source>
</evidence>
<dbReference type="InterPro" id="IPR036397">
    <property type="entry name" value="RNaseH_sf"/>
</dbReference>
<dbReference type="SUPFAM" id="SSF53098">
    <property type="entry name" value="Ribonuclease H-like"/>
    <property type="match status" value="1"/>
</dbReference>
<dbReference type="GO" id="GO:0006508">
    <property type="term" value="P:proteolysis"/>
    <property type="evidence" value="ECO:0007669"/>
    <property type="project" value="UniProtKB-KW"/>
</dbReference>
<dbReference type="Pfam" id="PF22936">
    <property type="entry name" value="Pol_BBD"/>
    <property type="match status" value="1"/>
</dbReference>
<proteinExistence type="predicted"/>
<dbReference type="InterPro" id="IPR054722">
    <property type="entry name" value="PolX-like_BBD"/>
</dbReference>
<feature type="domain" description="Retroviral polymerase SH3-like" evidence="4">
    <location>
        <begin position="187"/>
        <end position="241"/>
    </location>
</feature>
<dbReference type="PANTHER" id="PTHR42648:SF27">
    <property type="entry name" value="RNA-DIRECTED DNA POLYMERASE"/>
    <property type="match status" value="1"/>
</dbReference>
<evidence type="ECO:0000256" key="2">
    <source>
        <dbReference type="SAM" id="MobiDB-lite"/>
    </source>
</evidence>
<feature type="compositionally biased region" description="Basic and acidic residues" evidence="2">
    <location>
        <begin position="249"/>
        <end position="259"/>
    </location>
</feature>
<sequence length="315" mass="35906">MLVVDVSMIPNSVSWVLDTDCGAHICSNFQVLERSRKLSKDEMVLRLGDGKVVVTKAVGSLSLVISNHIRIELKDCFFVPSHISKDMIRRLVDSTNLEIDDLEHLPTCESCLKEKMTKKPFVGQSAIANGLLDLIHTDICGPLSTPARRGFSYFISFTDDHSRYDYVYLMRYKFEAFERFKEYRPEVENQTGRKIKSTSVGSRFIGYPKETAGSYFYDPAEQKNFISRNAVFLEKSFSSDSRCDEVFIEESSKEPHHDSTTSFEPPAYTDGVPVLRKSTGESRVPKRYKFMGLTSQLDNDSNTYRKAMSDIKLDK</sequence>
<dbReference type="AlphaFoldDB" id="A0AAW2R047"/>
<dbReference type="InterPro" id="IPR039537">
    <property type="entry name" value="Retrotran_Ty1/copia-like"/>
</dbReference>
<organism evidence="5">
    <name type="scientific">Sesamum radiatum</name>
    <name type="common">Black benniseed</name>
    <dbReference type="NCBI Taxonomy" id="300843"/>
    <lineage>
        <taxon>Eukaryota</taxon>
        <taxon>Viridiplantae</taxon>
        <taxon>Streptophyta</taxon>
        <taxon>Embryophyta</taxon>
        <taxon>Tracheophyta</taxon>
        <taxon>Spermatophyta</taxon>
        <taxon>Magnoliopsida</taxon>
        <taxon>eudicotyledons</taxon>
        <taxon>Gunneridae</taxon>
        <taxon>Pentapetalae</taxon>
        <taxon>asterids</taxon>
        <taxon>lamiids</taxon>
        <taxon>Lamiales</taxon>
        <taxon>Pedaliaceae</taxon>
        <taxon>Sesamum</taxon>
    </lineage>
</organism>
<name>A0AAW2R047_SESRA</name>
<dbReference type="EMBL" id="JACGWJ010000014">
    <property type="protein sequence ID" value="KAL0373382.1"/>
    <property type="molecule type" value="Genomic_DNA"/>
</dbReference>
<dbReference type="Gene3D" id="3.30.420.10">
    <property type="entry name" value="Ribonuclease H-like superfamily/Ribonuclease H"/>
    <property type="match status" value="1"/>
</dbReference>
<reference evidence="5" key="2">
    <citation type="journal article" date="2024" name="Plant">
        <title>Genomic evolution and insights into agronomic trait innovations of Sesamum species.</title>
        <authorList>
            <person name="Miao H."/>
            <person name="Wang L."/>
            <person name="Qu L."/>
            <person name="Liu H."/>
            <person name="Sun Y."/>
            <person name="Le M."/>
            <person name="Wang Q."/>
            <person name="Wei S."/>
            <person name="Zheng Y."/>
            <person name="Lin W."/>
            <person name="Duan Y."/>
            <person name="Cao H."/>
            <person name="Xiong S."/>
            <person name="Wang X."/>
            <person name="Wei L."/>
            <person name="Li C."/>
            <person name="Ma Q."/>
            <person name="Ju M."/>
            <person name="Zhao R."/>
            <person name="Li G."/>
            <person name="Mu C."/>
            <person name="Tian Q."/>
            <person name="Mei H."/>
            <person name="Zhang T."/>
            <person name="Gao T."/>
            <person name="Zhang H."/>
        </authorList>
    </citation>
    <scope>NUCLEOTIDE SEQUENCE</scope>
    <source>
        <strain evidence="5">G02</strain>
    </source>
</reference>
<evidence type="ECO:0000313" key="5">
    <source>
        <dbReference type="EMBL" id="KAL0373382.1"/>
    </source>
</evidence>
<reference evidence="5" key="1">
    <citation type="submission" date="2020-06" db="EMBL/GenBank/DDBJ databases">
        <authorList>
            <person name="Li T."/>
            <person name="Hu X."/>
            <person name="Zhang T."/>
            <person name="Song X."/>
            <person name="Zhang H."/>
            <person name="Dai N."/>
            <person name="Sheng W."/>
            <person name="Hou X."/>
            <person name="Wei L."/>
        </authorList>
    </citation>
    <scope>NUCLEOTIDE SEQUENCE</scope>
    <source>
        <strain evidence="5">G02</strain>
        <tissue evidence="5">Leaf</tissue>
    </source>
</reference>
<dbReference type="GO" id="GO:0008233">
    <property type="term" value="F:peptidase activity"/>
    <property type="evidence" value="ECO:0007669"/>
    <property type="project" value="UniProtKB-KW"/>
</dbReference>
<keyword evidence="1" id="KW-0645">Protease</keyword>